<evidence type="ECO:0000313" key="2">
    <source>
        <dbReference type="EMBL" id="VFK19246.1"/>
    </source>
</evidence>
<accession>A0A450TA16</accession>
<dbReference type="EMBL" id="CAADFL010000605">
    <property type="protein sequence ID" value="VFK19246.1"/>
    <property type="molecule type" value="Genomic_DNA"/>
</dbReference>
<name>A0A450TA16_9GAMM</name>
<reference evidence="1" key="1">
    <citation type="submission" date="2019-02" db="EMBL/GenBank/DDBJ databases">
        <authorList>
            <person name="Gruber-Vodicka R. H."/>
            <person name="Seah K. B. B."/>
        </authorList>
    </citation>
    <scope>NUCLEOTIDE SEQUENCE</scope>
    <source>
        <strain evidence="2">BECK_BZ164</strain>
        <strain evidence="1">BECK_BZ165</strain>
    </source>
</reference>
<evidence type="ECO:0000313" key="1">
    <source>
        <dbReference type="EMBL" id="VFJ63536.1"/>
    </source>
</evidence>
<proteinExistence type="predicted"/>
<dbReference type="AlphaFoldDB" id="A0A450TA16"/>
<dbReference type="EMBL" id="CAADFA010000347">
    <property type="protein sequence ID" value="VFJ63536.1"/>
    <property type="molecule type" value="Genomic_DNA"/>
</dbReference>
<organism evidence="1">
    <name type="scientific">Candidatus Kentrum sp. FM</name>
    <dbReference type="NCBI Taxonomy" id="2126340"/>
    <lineage>
        <taxon>Bacteria</taxon>
        <taxon>Pseudomonadati</taxon>
        <taxon>Pseudomonadota</taxon>
        <taxon>Gammaproteobacteria</taxon>
        <taxon>Candidatus Kentrum</taxon>
    </lineage>
</organism>
<gene>
    <name evidence="2" type="ORF">BECKFM1743B_GA0114221_106052</name>
    <name evidence="1" type="ORF">BECKFM1743C_GA0114222_103472</name>
</gene>
<protein>
    <submittedName>
        <fullName evidence="1">Uncharacterized protein</fullName>
    </submittedName>
</protein>
<sequence>MATINGIRYDLLLSALVLQAAAKAISIKEYTSLLVLLPSFLRCNDSYIVHYAPVIAPRSRTRVLDKLAAQSGMFFSGNHLNYFLWGA</sequence>